<dbReference type="PANTHER" id="PTHR43580:SF2">
    <property type="entry name" value="CYTOKINE-LIKE NUCLEAR FACTOR N-PAC"/>
    <property type="match status" value="1"/>
</dbReference>
<evidence type="ECO:0000259" key="6">
    <source>
        <dbReference type="Pfam" id="PF14833"/>
    </source>
</evidence>
<evidence type="ECO:0000256" key="4">
    <source>
        <dbReference type="SAM" id="SignalP"/>
    </source>
</evidence>
<name>A0A1H9GAH9_9GAMM</name>
<evidence type="ECO:0000256" key="3">
    <source>
        <dbReference type="PIRSR" id="PIRSR000103-1"/>
    </source>
</evidence>
<dbReference type="InterPro" id="IPR006115">
    <property type="entry name" value="6PGDH_NADP-bd"/>
</dbReference>
<keyword evidence="1" id="KW-0560">Oxidoreductase</keyword>
<dbReference type="Pfam" id="PF14833">
    <property type="entry name" value="NAD_binding_11"/>
    <property type="match status" value="1"/>
</dbReference>
<dbReference type="InterPro" id="IPR015815">
    <property type="entry name" value="HIBADH-related"/>
</dbReference>
<accession>A0A1H9GAH9</accession>
<feature type="domain" description="6-phosphogluconate dehydrogenase NADP-binding" evidence="5">
    <location>
        <begin position="8"/>
        <end position="165"/>
    </location>
</feature>
<dbReference type="EMBL" id="FOGC01000003">
    <property type="protein sequence ID" value="SEQ47121.1"/>
    <property type="molecule type" value="Genomic_DNA"/>
</dbReference>
<feature type="active site" evidence="3">
    <location>
        <position position="174"/>
    </location>
</feature>
<dbReference type="Gene3D" id="3.40.50.720">
    <property type="entry name" value="NAD(P)-binding Rossmann-like Domain"/>
    <property type="match status" value="1"/>
</dbReference>
<keyword evidence="2" id="KW-0520">NAD</keyword>
<dbReference type="SUPFAM" id="SSF51735">
    <property type="entry name" value="NAD(P)-binding Rossmann-fold domains"/>
    <property type="match status" value="1"/>
</dbReference>
<feature type="domain" description="3-hydroxyisobutyrate dehydrogenase-like NAD-binding" evidence="6">
    <location>
        <begin position="168"/>
        <end position="285"/>
    </location>
</feature>
<dbReference type="PANTHER" id="PTHR43580">
    <property type="entry name" value="OXIDOREDUCTASE GLYR1-RELATED"/>
    <property type="match status" value="1"/>
</dbReference>
<feature type="chain" id="PRO_5017442933" evidence="4">
    <location>
        <begin position="22"/>
        <end position="289"/>
    </location>
</feature>
<dbReference type="Pfam" id="PF03446">
    <property type="entry name" value="NAD_binding_2"/>
    <property type="match status" value="1"/>
</dbReference>
<dbReference type="InterPro" id="IPR008927">
    <property type="entry name" value="6-PGluconate_DH-like_C_sf"/>
</dbReference>
<reference evidence="8" key="1">
    <citation type="submission" date="2016-10" db="EMBL/GenBank/DDBJ databases">
        <authorList>
            <person name="Varghese N."/>
            <person name="Submissions S."/>
        </authorList>
    </citation>
    <scope>NUCLEOTIDE SEQUENCE [LARGE SCALE GENOMIC DNA]</scope>
    <source>
        <strain evidence="8">8N4</strain>
    </source>
</reference>
<dbReference type="InterPro" id="IPR029154">
    <property type="entry name" value="HIBADH-like_NADP-bd"/>
</dbReference>
<proteinExistence type="predicted"/>
<dbReference type="InterPro" id="IPR051265">
    <property type="entry name" value="HIBADH-related_NP60_sf"/>
</dbReference>
<gene>
    <name evidence="7" type="ORF">SAMN05216522_103135</name>
</gene>
<sequence length="289" mass="30586">MPTKINTVSVLGLGAMGHAFAANLAKNDFTLRVWNRSEEKGKDLAENGATLTSTPAQAVEGSEVVLVMLANAEITLDVIHQVIDTLADQAIVVQMGTIGVEATQQIHALLKKKRPDVGFIDAPVSGTKKPAEIAQISILASGDSSLQSKIEPVFAAISKGTHWLGDAGAGSAMKLVVNSWLIGLVQSLAESHCLAKQLGFSPETLWSVLEGGPLAAPYAKTKLEMIDEGTYEPQMQLKWALKDATLAAKAGGAEQMPNLHSITSLWQTAVDAGLGDKDLSVIAHYLEKQ</sequence>
<dbReference type="Proteomes" id="UP000242515">
    <property type="component" value="Unassembled WGS sequence"/>
</dbReference>
<dbReference type="AlphaFoldDB" id="A0A1H9GAH9"/>
<dbReference type="OrthoDB" id="9786703at2"/>
<dbReference type="InterPro" id="IPR013328">
    <property type="entry name" value="6PGD_dom2"/>
</dbReference>
<evidence type="ECO:0000259" key="5">
    <source>
        <dbReference type="Pfam" id="PF03446"/>
    </source>
</evidence>
<evidence type="ECO:0000313" key="7">
    <source>
        <dbReference type="EMBL" id="SEQ47121.1"/>
    </source>
</evidence>
<keyword evidence="4" id="KW-0732">Signal</keyword>
<dbReference type="RefSeq" id="WP_092673796.1">
    <property type="nucleotide sequence ID" value="NZ_FOGC01000003.1"/>
</dbReference>
<dbReference type="PIRSF" id="PIRSF000103">
    <property type="entry name" value="HIBADH"/>
    <property type="match status" value="1"/>
</dbReference>
<dbReference type="GO" id="GO:0051287">
    <property type="term" value="F:NAD binding"/>
    <property type="evidence" value="ECO:0007669"/>
    <property type="project" value="InterPro"/>
</dbReference>
<protein>
    <submittedName>
        <fullName evidence="7">3-hydroxyisobutyrate dehydrogenase</fullName>
    </submittedName>
</protein>
<dbReference type="Gene3D" id="1.10.1040.10">
    <property type="entry name" value="N-(1-d-carboxylethyl)-l-norvaline Dehydrogenase, domain 2"/>
    <property type="match status" value="1"/>
</dbReference>
<evidence type="ECO:0000313" key="8">
    <source>
        <dbReference type="Proteomes" id="UP000242515"/>
    </source>
</evidence>
<organism evidence="7 8">
    <name type="scientific">Rosenbergiella nectarea</name>
    <dbReference type="NCBI Taxonomy" id="988801"/>
    <lineage>
        <taxon>Bacteria</taxon>
        <taxon>Pseudomonadati</taxon>
        <taxon>Pseudomonadota</taxon>
        <taxon>Gammaproteobacteria</taxon>
        <taxon>Enterobacterales</taxon>
        <taxon>Erwiniaceae</taxon>
        <taxon>Rosenbergiella</taxon>
    </lineage>
</organism>
<evidence type="ECO:0000256" key="1">
    <source>
        <dbReference type="ARBA" id="ARBA00023002"/>
    </source>
</evidence>
<feature type="signal peptide" evidence="4">
    <location>
        <begin position="1"/>
        <end position="21"/>
    </location>
</feature>
<evidence type="ECO:0000256" key="2">
    <source>
        <dbReference type="ARBA" id="ARBA00023027"/>
    </source>
</evidence>
<dbReference type="InterPro" id="IPR036291">
    <property type="entry name" value="NAD(P)-bd_dom_sf"/>
</dbReference>
<dbReference type="SUPFAM" id="SSF48179">
    <property type="entry name" value="6-phosphogluconate dehydrogenase C-terminal domain-like"/>
    <property type="match status" value="1"/>
</dbReference>
<dbReference type="STRING" id="988801.SAMN05216522_103135"/>
<dbReference type="GO" id="GO:0050661">
    <property type="term" value="F:NADP binding"/>
    <property type="evidence" value="ECO:0007669"/>
    <property type="project" value="InterPro"/>
</dbReference>
<keyword evidence="8" id="KW-1185">Reference proteome</keyword>
<dbReference type="GO" id="GO:0016616">
    <property type="term" value="F:oxidoreductase activity, acting on the CH-OH group of donors, NAD or NADP as acceptor"/>
    <property type="evidence" value="ECO:0007669"/>
    <property type="project" value="UniProtKB-ARBA"/>
</dbReference>